<dbReference type="InterPro" id="IPR029063">
    <property type="entry name" value="SAM-dependent_MTases_sf"/>
</dbReference>
<name>A0A395LIE7_9SPHN</name>
<comment type="caution">
    <text evidence="1">The sequence shown here is derived from an EMBL/GenBank/DDBJ whole genome shotgun (WGS) entry which is preliminary data.</text>
</comment>
<dbReference type="Pfam" id="PF13578">
    <property type="entry name" value="Methyltransf_24"/>
    <property type="match status" value="1"/>
</dbReference>
<sequence length="190" mass="21394">MVSGLMRISVDKRPSVPWISYDAQALLDMRLNKSMRMLEYGSGMSTVWYAERVGHVVSIDDFHPWYEKVKANLESRGVQNVTYRYAEGVEDYCSPTEQERDGGFDFIMIDGSYRDTCAQKALELINPGGMIYLDNADRSHTDPRDGDAKLAREILLAHADKVGADIRWFTDFAPTQFAVTGGLLVTLPES</sequence>
<dbReference type="Proteomes" id="UP000254101">
    <property type="component" value="Unassembled WGS sequence"/>
</dbReference>
<dbReference type="AlphaFoldDB" id="A0A395LIE7"/>
<evidence type="ECO:0000313" key="1">
    <source>
        <dbReference type="EMBL" id="RDS76746.1"/>
    </source>
</evidence>
<evidence type="ECO:0008006" key="3">
    <source>
        <dbReference type="Google" id="ProtNLM"/>
    </source>
</evidence>
<dbReference type="SUPFAM" id="SSF53335">
    <property type="entry name" value="S-adenosyl-L-methionine-dependent methyltransferases"/>
    <property type="match status" value="1"/>
</dbReference>
<keyword evidence="2" id="KW-1185">Reference proteome</keyword>
<protein>
    <recommendedName>
        <fullName evidence="3">Class I SAM-dependent methyltransferase</fullName>
    </recommendedName>
</protein>
<dbReference type="EMBL" id="QRBB01000001">
    <property type="protein sequence ID" value="RDS76746.1"/>
    <property type="molecule type" value="Genomic_DNA"/>
</dbReference>
<reference evidence="1 2" key="1">
    <citation type="submission" date="2018-07" db="EMBL/GenBank/DDBJ databases">
        <title>Erythrobacter nanhaiensis sp. nov., a novel member of the genus Erythrobacter isolated from the South China Sea.</title>
        <authorList>
            <person name="Chen X."/>
            <person name="Liu J."/>
        </authorList>
    </citation>
    <scope>NUCLEOTIDE SEQUENCE [LARGE SCALE GENOMIC DNA]</scope>
    <source>
        <strain evidence="1 2">S-5</strain>
    </source>
</reference>
<organism evidence="1 2">
    <name type="scientific">Alteriqipengyuania lutimaris</name>
    <dbReference type="NCBI Taxonomy" id="1538146"/>
    <lineage>
        <taxon>Bacteria</taxon>
        <taxon>Pseudomonadati</taxon>
        <taxon>Pseudomonadota</taxon>
        <taxon>Alphaproteobacteria</taxon>
        <taxon>Sphingomonadales</taxon>
        <taxon>Erythrobacteraceae</taxon>
        <taxon>Alteriqipengyuania</taxon>
    </lineage>
</organism>
<proteinExistence type="predicted"/>
<gene>
    <name evidence="1" type="ORF">DL238_03400</name>
</gene>
<accession>A0A395LIE7</accession>
<dbReference type="Gene3D" id="3.40.50.150">
    <property type="entry name" value="Vaccinia Virus protein VP39"/>
    <property type="match status" value="1"/>
</dbReference>
<evidence type="ECO:0000313" key="2">
    <source>
        <dbReference type="Proteomes" id="UP000254101"/>
    </source>
</evidence>